<reference evidence="6" key="1">
    <citation type="submission" date="2018-09" db="EMBL/GenBank/DDBJ databases">
        <authorList>
            <person name="Zhu H."/>
        </authorList>
    </citation>
    <scope>NUCLEOTIDE SEQUENCE [LARGE SCALE GENOMIC DNA]</scope>
    <source>
        <strain evidence="6">K1R23-30</strain>
    </source>
</reference>
<dbReference type="SUPFAM" id="SSF52317">
    <property type="entry name" value="Class I glutamine amidotransferase-like"/>
    <property type="match status" value="1"/>
</dbReference>
<evidence type="ECO:0000313" key="6">
    <source>
        <dbReference type="Proteomes" id="UP000265955"/>
    </source>
</evidence>
<gene>
    <name evidence="5" type="ORF">D3871_00850</name>
</gene>
<evidence type="ECO:0000256" key="3">
    <source>
        <dbReference type="ARBA" id="ARBA00023163"/>
    </source>
</evidence>
<dbReference type="Proteomes" id="UP000265955">
    <property type="component" value="Unassembled WGS sequence"/>
</dbReference>
<dbReference type="PANTHER" id="PTHR43130">
    <property type="entry name" value="ARAC-FAMILY TRANSCRIPTIONAL REGULATOR"/>
    <property type="match status" value="1"/>
</dbReference>
<evidence type="ECO:0000256" key="2">
    <source>
        <dbReference type="ARBA" id="ARBA00023125"/>
    </source>
</evidence>
<dbReference type="InterPro" id="IPR002818">
    <property type="entry name" value="DJ-1/PfpI"/>
</dbReference>
<dbReference type="GO" id="GO:0003700">
    <property type="term" value="F:DNA-binding transcription factor activity"/>
    <property type="evidence" value="ECO:0007669"/>
    <property type="project" value="InterPro"/>
</dbReference>
<feature type="domain" description="HTH araC/xylS-type" evidence="4">
    <location>
        <begin position="219"/>
        <end position="316"/>
    </location>
</feature>
<evidence type="ECO:0000256" key="1">
    <source>
        <dbReference type="ARBA" id="ARBA00023015"/>
    </source>
</evidence>
<evidence type="ECO:0000259" key="4">
    <source>
        <dbReference type="PROSITE" id="PS01124"/>
    </source>
</evidence>
<dbReference type="InterPro" id="IPR029062">
    <property type="entry name" value="Class_I_gatase-like"/>
</dbReference>
<dbReference type="GO" id="GO:0043565">
    <property type="term" value="F:sequence-specific DNA binding"/>
    <property type="evidence" value="ECO:0007669"/>
    <property type="project" value="InterPro"/>
</dbReference>
<dbReference type="Gene3D" id="3.40.50.880">
    <property type="match status" value="1"/>
</dbReference>
<dbReference type="PANTHER" id="PTHR43130:SF3">
    <property type="entry name" value="HTH-TYPE TRANSCRIPTIONAL REGULATOR RV1931C"/>
    <property type="match status" value="1"/>
</dbReference>
<accession>A0A3A3FSR6</accession>
<keyword evidence="3" id="KW-0804">Transcription</keyword>
<dbReference type="AlphaFoldDB" id="A0A3A3FSR6"/>
<keyword evidence="1" id="KW-0805">Transcription regulation</keyword>
<proteinExistence type="predicted"/>
<sequence length="324" mass="35014">MPVSIAILVYDGVQILDVSGPAAVFAAANDACATPFYKVHIVSAGGGAIKSSSALDIVSQPIRRLPANAIDLLLVAGGDEDALLQLAEHRALARWLTRASMAAGRYGSICTGALLLARLGLLHGKRVTTHWSACSLLADGFPELAVDDAALYVEDGKVWTSAGVTTGIDMCLAIVERDLGAAAANRIAERLVLYARRPGYQSQFSPLLQARRQADTPYAELIDWMSTHLDEPLDIAQLAARMAMSERSFHRHFTQSVGDTPARFVETLRLDRARNLLLLPYGLKQVAAETGFGSAARLSKAFERRFGISPMLFRQTQRRGVSPE</sequence>
<dbReference type="RefSeq" id="WP_119767191.1">
    <property type="nucleotide sequence ID" value="NZ_QYUO01000001.1"/>
</dbReference>
<keyword evidence="2" id="KW-0238">DNA-binding</keyword>
<dbReference type="InterPro" id="IPR052158">
    <property type="entry name" value="INH-QAR"/>
</dbReference>
<dbReference type="SMART" id="SM00342">
    <property type="entry name" value="HTH_ARAC"/>
    <property type="match status" value="1"/>
</dbReference>
<dbReference type="PROSITE" id="PS01124">
    <property type="entry name" value="HTH_ARAC_FAMILY_2"/>
    <property type="match status" value="1"/>
</dbReference>
<evidence type="ECO:0000313" key="5">
    <source>
        <dbReference type="EMBL" id="RJF97241.1"/>
    </source>
</evidence>
<dbReference type="Gene3D" id="1.10.10.60">
    <property type="entry name" value="Homeodomain-like"/>
    <property type="match status" value="1"/>
</dbReference>
<dbReference type="InterPro" id="IPR009057">
    <property type="entry name" value="Homeodomain-like_sf"/>
</dbReference>
<dbReference type="SUPFAM" id="SSF46689">
    <property type="entry name" value="Homeodomain-like"/>
    <property type="match status" value="2"/>
</dbReference>
<organism evidence="5 6">
    <name type="scientific">Noviherbaspirillum saxi</name>
    <dbReference type="NCBI Taxonomy" id="2320863"/>
    <lineage>
        <taxon>Bacteria</taxon>
        <taxon>Pseudomonadati</taxon>
        <taxon>Pseudomonadota</taxon>
        <taxon>Betaproteobacteria</taxon>
        <taxon>Burkholderiales</taxon>
        <taxon>Oxalobacteraceae</taxon>
        <taxon>Noviherbaspirillum</taxon>
    </lineage>
</organism>
<dbReference type="Pfam" id="PF12833">
    <property type="entry name" value="HTH_18"/>
    <property type="match status" value="1"/>
</dbReference>
<dbReference type="Pfam" id="PF01965">
    <property type="entry name" value="DJ-1_PfpI"/>
    <property type="match status" value="1"/>
</dbReference>
<dbReference type="InterPro" id="IPR018060">
    <property type="entry name" value="HTH_AraC"/>
</dbReference>
<name>A0A3A3FSR6_9BURK</name>
<comment type="caution">
    <text evidence="5">The sequence shown here is derived from an EMBL/GenBank/DDBJ whole genome shotgun (WGS) entry which is preliminary data.</text>
</comment>
<protein>
    <submittedName>
        <fullName evidence="5">Helix-turn-helix domain-containing protein</fullName>
    </submittedName>
</protein>
<dbReference type="EMBL" id="QYUO01000001">
    <property type="protein sequence ID" value="RJF97241.1"/>
    <property type="molecule type" value="Genomic_DNA"/>
</dbReference>
<dbReference type="InterPro" id="IPR018062">
    <property type="entry name" value="HTH_AraC-typ_CS"/>
</dbReference>
<dbReference type="OrthoDB" id="9794896at2"/>
<dbReference type="PROSITE" id="PS00041">
    <property type="entry name" value="HTH_ARAC_FAMILY_1"/>
    <property type="match status" value="1"/>
</dbReference>
<keyword evidence="6" id="KW-1185">Reference proteome</keyword>
<dbReference type="CDD" id="cd03137">
    <property type="entry name" value="GATase1_AraC_1"/>
    <property type="match status" value="1"/>
</dbReference>